<feature type="compositionally biased region" description="Basic and acidic residues" evidence="1">
    <location>
        <begin position="145"/>
        <end position="156"/>
    </location>
</feature>
<sequence length="156" mass="16624">MHKFLFKSRSNDFSLDNGGTPNGGSSNSRNGGGAKGCASLRDTQAALEQKLEECALKDAKIAELYEALRERDAKIVILNSKLDKLRSILPPPSLGPIPGPQHRTSLQQLSPPIRSPDSRTSLQETSFLLLPGSPIKGEPGGGGARPKDTQEAPKVV</sequence>
<feature type="compositionally biased region" description="Low complexity" evidence="1">
    <location>
        <begin position="17"/>
        <end position="29"/>
    </location>
</feature>
<comment type="caution">
    <text evidence="2">The sequence shown here is derived from an EMBL/GenBank/DDBJ whole genome shotgun (WGS) entry which is preliminary data.</text>
</comment>
<feature type="region of interest" description="Disordered" evidence="1">
    <location>
        <begin position="1"/>
        <end position="37"/>
    </location>
</feature>
<keyword evidence="3" id="KW-1185">Reference proteome</keyword>
<gene>
    <name evidence="2" type="ORF">MNOR_LOCUS3278</name>
</gene>
<proteinExistence type="predicted"/>
<evidence type="ECO:0000313" key="2">
    <source>
        <dbReference type="EMBL" id="CAL4063315.1"/>
    </source>
</evidence>
<protein>
    <submittedName>
        <fullName evidence="2">Uncharacterized protein</fullName>
    </submittedName>
</protein>
<dbReference type="CDD" id="cd12086">
    <property type="entry name" value="DD_cGKI-beta"/>
    <property type="match status" value="1"/>
</dbReference>
<evidence type="ECO:0000256" key="1">
    <source>
        <dbReference type="SAM" id="MobiDB-lite"/>
    </source>
</evidence>
<feature type="compositionally biased region" description="Pro residues" evidence="1">
    <location>
        <begin position="90"/>
        <end position="99"/>
    </location>
</feature>
<accession>A0AAV2PR65</accession>
<dbReference type="Gene3D" id="1.20.5.170">
    <property type="match status" value="1"/>
</dbReference>
<dbReference type="AlphaFoldDB" id="A0AAV2PR65"/>
<dbReference type="EMBL" id="CAXKWB010001103">
    <property type="protein sequence ID" value="CAL4063315.1"/>
    <property type="molecule type" value="Genomic_DNA"/>
</dbReference>
<organism evidence="2 3">
    <name type="scientific">Meganyctiphanes norvegica</name>
    <name type="common">Northern krill</name>
    <name type="synonym">Thysanopoda norvegica</name>
    <dbReference type="NCBI Taxonomy" id="48144"/>
    <lineage>
        <taxon>Eukaryota</taxon>
        <taxon>Metazoa</taxon>
        <taxon>Ecdysozoa</taxon>
        <taxon>Arthropoda</taxon>
        <taxon>Crustacea</taxon>
        <taxon>Multicrustacea</taxon>
        <taxon>Malacostraca</taxon>
        <taxon>Eumalacostraca</taxon>
        <taxon>Eucarida</taxon>
        <taxon>Euphausiacea</taxon>
        <taxon>Euphausiidae</taxon>
        <taxon>Meganyctiphanes</taxon>
    </lineage>
</organism>
<feature type="region of interest" description="Disordered" evidence="1">
    <location>
        <begin position="90"/>
        <end position="156"/>
    </location>
</feature>
<dbReference type="Proteomes" id="UP001497623">
    <property type="component" value="Unassembled WGS sequence"/>
</dbReference>
<reference evidence="2 3" key="1">
    <citation type="submission" date="2024-05" db="EMBL/GenBank/DDBJ databases">
        <authorList>
            <person name="Wallberg A."/>
        </authorList>
    </citation>
    <scope>NUCLEOTIDE SEQUENCE [LARGE SCALE GENOMIC DNA]</scope>
</reference>
<name>A0AAV2PR65_MEGNR</name>
<evidence type="ECO:0000313" key="3">
    <source>
        <dbReference type="Proteomes" id="UP001497623"/>
    </source>
</evidence>